<dbReference type="Proteomes" id="UP001145114">
    <property type="component" value="Unassembled WGS sequence"/>
</dbReference>
<evidence type="ECO:0000313" key="2">
    <source>
        <dbReference type="Proteomes" id="UP001145114"/>
    </source>
</evidence>
<protein>
    <submittedName>
        <fullName evidence="1">Uncharacterized protein</fullName>
    </submittedName>
</protein>
<feature type="non-terminal residue" evidence="1">
    <location>
        <position position="126"/>
    </location>
</feature>
<keyword evidence="2" id="KW-1185">Reference proteome</keyword>
<organism evidence="1 2">
    <name type="scientific">Spiromyces aspiralis</name>
    <dbReference type="NCBI Taxonomy" id="68401"/>
    <lineage>
        <taxon>Eukaryota</taxon>
        <taxon>Fungi</taxon>
        <taxon>Fungi incertae sedis</taxon>
        <taxon>Zoopagomycota</taxon>
        <taxon>Kickxellomycotina</taxon>
        <taxon>Kickxellomycetes</taxon>
        <taxon>Kickxellales</taxon>
        <taxon>Kickxellaceae</taxon>
        <taxon>Spiromyces</taxon>
    </lineage>
</organism>
<gene>
    <name evidence="1" type="ORF">EV182_004629</name>
</gene>
<reference evidence="1" key="1">
    <citation type="submission" date="2022-06" db="EMBL/GenBank/DDBJ databases">
        <title>Phylogenomic reconstructions and comparative analyses of Kickxellomycotina fungi.</title>
        <authorList>
            <person name="Reynolds N.K."/>
            <person name="Stajich J.E."/>
            <person name="Barry K."/>
            <person name="Grigoriev I.V."/>
            <person name="Crous P."/>
            <person name="Smith M.E."/>
        </authorList>
    </citation>
    <scope>NUCLEOTIDE SEQUENCE</scope>
    <source>
        <strain evidence="1">RSA 2271</strain>
    </source>
</reference>
<accession>A0ACC1HEE6</accession>
<sequence>MKQVQAPLTELASSVARLNQQLHSLSRINESLVTFNVNFGLFLQGLKLNSECMVYPEPHREVLEAILKELHASHDGMYMHEIMREVQGGLTRSRCTEYLNMLVREEHVIRMSRKGHLYLLNKDKHR</sequence>
<comment type="caution">
    <text evidence="1">The sequence shown here is derived from an EMBL/GenBank/DDBJ whole genome shotgun (WGS) entry which is preliminary data.</text>
</comment>
<name>A0ACC1HEE6_9FUNG</name>
<proteinExistence type="predicted"/>
<evidence type="ECO:0000313" key="1">
    <source>
        <dbReference type="EMBL" id="KAJ1673750.1"/>
    </source>
</evidence>
<dbReference type="EMBL" id="JAMZIH010006609">
    <property type="protein sequence ID" value="KAJ1673750.1"/>
    <property type="molecule type" value="Genomic_DNA"/>
</dbReference>